<evidence type="ECO:0000256" key="2">
    <source>
        <dbReference type="ARBA" id="ARBA00022801"/>
    </source>
</evidence>
<dbReference type="InterPro" id="IPR013783">
    <property type="entry name" value="Ig-like_fold"/>
</dbReference>
<reference evidence="5" key="1">
    <citation type="submission" date="2023-05" db="EMBL/GenBank/DDBJ databases">
        <authorList>
            <person name="Zhang X."/>
        </authorList>
    </citation>
    <scope>NUCLEOTIDE SEQUENCE</scope>
    <source>
        <strain evidence="5">YF14B1</strain>
    </source>
</reference>
<dbReference type="InterPro" id="IPR006104">
    <property type="entry name" value="Glyco_hydro_2_N"/>
</dbReference>
<dbReference type="Pfam" id="PF02836">
    <property type="entry name" value="Glyco_hydro_2_C"/>
    <property type="match status" value="1"/>
</dbReference>
<dbReference type="SUPFAM" id="SSF49303">
    <property type="entry name" value="beta-Galactosidase/glucuronidase domain"/>
    <property type="match status" value="1"/>
</dbReference>
<dbReference type="GO" id="GO:0004553">
    <property type="term" value="F:hydrolase activity, hydrolyzing O-glycosyl compounds"/>
    <property type="evidence" value="ECO:0007669"/>
    <property type="project" value="InterPro"/>
</dbReference>
<evidence type="ECO:0000313" key="6">
    <source>
        <dbReference type="Proteomes" id="UP001241110"/>
    </source>
</evidence>
<dbReference type="InterPro" id="IPR003961">
    <property type="entry name" value="FN3_dom"/>
</dbReference>
<gene>
    <name evidence="5" type="ORF">QNI16_07780</name>
</gene>
<dbReference type="InterPro" id="IPR017853">
    <property type="entry name" value="GH"/>
</dbReference>
<name>A0AAE3U872_9BACT</name>
<evidence type="ECO:0000256" key="1">
    <source>
        <dbReference type="ARBA" id="ARBA00007401"/>
    </source>
</evidence>
<keyword evidence="2 5" id="KW-0378">Hydrolase</keyword>
<dbReference type="GO" id="GO:0005975">
    <property type="term" value="P:carbohydrate metabolic process"/>
    <property type="evidence" value="ECO:0007669"/>
    <property type="project" value="InterPro"/>
</dbReference>
<dbReference type="SUPFAM" id="SSF51445">
    <property type="entry name" value="(Trans)glycosidases"/>
    <property type="match status" value="1"/>
</dbReference>
<dbReference type="RefSeq" id="WP_313977003.1">
    <property type="nucleotide sequence ID" value="NZ_JASJOS010000003.1"/>
</dbReference>
<feature type="domain" description="Fibronectin type-III" evidence="4">
    <location>
        <begin position="691"/>
        <end position="778"/>
    </location>
</feature>
<dbReference type="PROSITE" id="PS50853">
    <property type="entry name" value="FN3"/>
    <property type="match status" value="1"/>
</dbReference>
<dbReference type="Proteomes" id="UP001241110">
    <property type="component" value="Unassembled WGS sequence"/>
</dbReference>
<dbReference type="InterPro" id="IPR006103">
    <property type="entry name" value="Glyco_hydro_2_cat"/>
</dbReference>
<dbReference type="PANTHER" id="PTHR42732">
    <property type="entry name" value="BETA-GALACTOSIDASE"/>
    <property type="match status" value="1"/>
</dbReference>
<evidence type="ECO:0000259" key="4">
    <source>
        <dbReference type="PROSITE" id="PS50853"/>
    </source>
</evidence>
<dbReference type="InterPro" id="IPR051913">
    <property type="entry name" value="GH2_Domain-Containing"/>
</dbReference>
<dbReference type="SMART" id="SM00060">
    <property type="entry name" value="FN3"/>
    <property type="match status" value="2"/>
</dbReference>
<dbReference type="Gene3D" id="2.60.40.10">
    <property type="entry name" value="Immunoglobulins"/>
    <property type="match status" value="4"/>
</dbReference>
<comment type="caution">
    <text evidence="5">The sequence shown here is derived from an EMBL/GenBank/DDBJ whole genome shotgun (WGS) entry which is preliminary data.</text>
</comment>
<evidence type="ECO:0000256" key="3">
    <source>
        <dbReference type="ARBA" id="ARBA00023295"/>
    </source>
</evidence>
<dbReference type="CDD" id="cd00063">
    <property type="entry name" value="FN3"/>
    <property type="match status" value="1"/>
</dbReference>
<evidence type="ECO:0000313" key="5">
    <source>
        <dbReference type="EMBL" id="MDJ1480379.1"/>
    </source>
</evidence>
<dbReference type="EMBL" id="JASJOS010000003">
    <property type="protein sequence ID" value="MDJ1480379.1"/>
    <property type="molecule type" value="Genomic_DNA"/>
</dbReference>
<dbReference type="Pfam" id="PF02837">
    <property type="entry name" value="Glyco_hydro_2_N"/>
    <property type="match status" value="1"/>
</dbReference>
<dbReference type="SUPFAM" id="SSF49265">
    <property type="entry name" value="Fibronectin type III"/>
    <property type="match status" value="2"/>
</dbReference>
<sequence>MKYIVKIFVLWLLYVPVALFAQSTSNQESLLLNGKWDFRIDPENIGEERGWHTSGFQAIGWDTMEVPGNWDLYNQYATYSGKGWYRRSIEIPASWQGKTIRLAFEAVYHDAKVWLDGTLLGQSHSGFFPFEFDITKLIKSGQRSTLVVCADNTFRRGAIWNWGGIRRPVSLIATNPVHIEQIHILPVADLKSATASVTVKLRIKNNTDQPQSVKCDIVLKDKSGHILKASKNLSLSLTIPAQSSQEYSVQTSIPKSDTHLWHFDDPYLYTAQATLYMANTLSGKQPNKLTNTLPLLHMVSDRFGIRKVEIDGLSVKLNGELVRLMGYNWVPDDRTTGNTLPAWRYRQDIDLMKKSGANMARLSHLPLPKEVLDYLDEKGMLVFSEIPLWGRDQLVDPDNPLPKQWLKTLVSQQFNHPSVIGWCVGNEIGFIGANPKVLEYVESAIGYVKKQLDSSRLVVYVSNSADIQQRDPVQFSDMILLNKYGDLGTNADKAHQKHPGKPLFYSEYGYNLTGETPDQGVINGAKMLNDIRDRDYLMGGALWTFNDYRSHWQAHQSWNTVPSGNRSWGVVNVYRQPKQAYEIFRRQYAPIRSLAASGTGKSVTISIEPRTVLDLPAYTLKNYTLVWQATDSQDRYLDGGFTTLPTIAPGSKAFQQSITWKAASTQIAKTTYTLLSPTGYAVYDTTVYLQKPTPPVIKQMITGEGGVRILFDKVASAQQYFLRYGKTDFSSVSDTTTHHFIDISKLEAGQSYQFQLVAINAAGESIPSATAKTTPESQLLPPIVWHTEAANNAFFIGYSYANYDYLYQIRYGTDPANEDTWKSLKVTTKGMCRIPNLQNGQTYYFRMKRTDQAYVESGWSEMHSIVLSGNNDPQVVEAKAVLRSGSKAVIAIHPVPQAAGYQIRYQQDGKTQTIIILGSSLDYLPIDGLKPGKNYSFQVSTLGQESSGIVHKAFTQIGN</sequence>
<dbReference type="AlphaFoldDB" id="A0AAE3U872"/>
<dbReference type="InterPro" id="IPR006102">
    <property type="entry name" value="Ig-like_GH2"/>
</dbReference>
<dbReference type="Pfam" id="PF00703">
    <property type="entry name" value="Glyco_hydro_2"/>
    <property type="match status" value="1"/>
</dbReference>
<dbReference type="SUPFAM" id="SSF49785">
    <property type="entry name" value="Galactose-binding domain-like"/>
    <property type="match status" value="1"/>
</dbReference>
<proteinExistence type="inferred from homology"/>
<dbReference type="PANTHER" id="PTHR42732:SF1">
    <property type="entry name" value="BETA-MANNOSIDASE"/>
    <property type="match status" value="1"/>
</dbReference>
<keyword evidence="3" id="KW-0326">Glycosidase</keyword>
<dbReference type="InterPro" id="IPR008979">
    <property type="entry name" value="Galactose-bd-like_sf"/>
</dbReference>
<dbReference type="Gene3D" id="2.60.120.260">
    <property type="entry name" value="Galactose-binding domain-like"/>
    <property type="match status" value="1"/>
</dbReference>
<comment type="similarity">
    <text evidence="1">Belongs to the glycosyl hydrolase 2 family.</text>
</comment>
<dbReference type="InterPro" id="IPR006101">
    <property type="entry name" value="Glyco_hydro_2"/>
</dbReference>
<dbReference type="PRINTS" id="PR00132">
    <property type="entry name" value="GLHYDRLASE2"/>
</dbReference>
<organism evidence="5 6">
    <name type="scientific">Xanthocytophaga flava</name>
    <dbReference type="NCBI Taxonomy" id="3048013"/>
    <lineage>
        <taxon>Bacteria</taxon>
        <taxon>Pseudomonadati</taxon>
        <taxon>Bacteroidota</taxon>
        <taxon>Cytophagia</taxon>
        <taxon>Cytophagales</taxon>
        <taxon>Rhodocytophagaceae</taxon>
        <taxon>Xanthocytophaga</taxon>
    </lineage>
</organism>
<accession>A0AAE3U872</accession>
<dbReference type="InterPro" id="IPR036156">
    <property type="entry name" value="Beta-gal/glucu_dom_sf"/>
</dbReference>
<dbReference type="Gene3D" id="3.20.20.80">
    <property type="entry name" value="Glycosidases"/>
    <property type="match status" value="1"/>
</dbReference>
<protein>
    <submittedName>
        <fullName evidence="5">Glycoside hydrolase family 2 TIM barrel-domain containing protein</fullName>
    </submittedName>
</protein>
<dbReference type="InterPro" id="IPR036116">
    <property type="entry name" value="FN3_sf"/>
</dbReference>